<dbReference type="PROSITE" id="PS51077">
    <property type="entry name" value="HTH_ICLR"/>
    <property type="match status" value="1"/>
</dbReference>
<dbReference type="Gene3D" id="3.30.450.40">
    <property type="match status" value="1"/>
</dbReference>
<dbReference type="InterPro" id="IPR012794">
    <property type="entry name" value="PcaR_PcaU"/>
</dbReference>
<proteinExistence type="predicted"/>
<dbReference type="PANTHER" id="PTHR30136:SF34">
    <property type="entry name" value="TRANSCRIPTIONAL REGULATOR"/>
    <property type="match status" value="1"/>
</dbReference>
<dbReference type="Pfam" id="PF09339">
    <property type="entry name" value="HTH_IclR"/>
    <property type="match status" value="1"/>
</dbReference>
<evidence type="ECO:0000259" key="4">
    <source>
        <dbReference type="PROSITE" id="PS51077"/>
    </source>
</evidence>
<dbReference type="eggNOG" id="COG1414">
    <property type="taxonomic scope" value="Bacteria"/>
</dbReference>
<dbReference type="KEGG" id="asol:BEN76_04830"/>
<dbReference type="Gene3D" id="1.10.10.10">
    <property type="entry name" value="Winged helix-like DNA-binding domain superfamily/Winged helix DNA-binding domain"/>
    <property type="match status" value="1"/>
</dbReference>
<accession>A0A1P8EGN5</accession>
<evidence type="ECO:0000313" key="7">
    <source>
        <dbReference type="Proteomes" id="UP000185674"/>
    </source>
</evidence>
<dbReference type="GO" id="GO:0045892">
    <property type="term" value="P:negative regulation of DNA-templated transcription"/>
    <property type="evidence" value="ECO:0007669"/>
    <property type="project" value="TreeGrafter"/>
</dbReference>
<evidence type="ECO:0000256" key="1">
    <source>
        <dbReference type="ARBA" id="ARBA00023015"/>
    </source>
</evidence>
<dbReference type="Pfam" id="PF01614">
    <property type="entry name" value="IclR_C"/>
    <property type="match status" value="1"/>
</dbReference>
<dbReference type="GO" id="GO:0003700">
    <property type="term" value="F:DNA-binding transcription factor activity"/>
    <property type="evidence" value="ECO:0007669"/>
    <property type="project" value="TreeGrafter"/>
</dbReference>
<dbReference type="PROSITE" id="PS51078">
    <property type="entry name" value="ICLR_ED"/>
    <property type="match status" value="1"/>
</dbReference>
<keyword evidence="2" id="KW-0238">DNA-binding</keyword>
<evidence type="ECO:0000256" key="2">
    <source>
        <dbReference type="ARBA" id="ARBA00023125"/>
    </source>
</evidence>
<dbReference type="SUPFAM" id="SSF55781">
    <property type="entry name" value="GAF domain-like"/>
    <property type="match status" value="1"/>
</dbReference>
<dbReference type="InterPro" id="IPR014757">
    <property type="entry name" value="Tscrpt_reg_IclR_C"/>
</dbReference>
<reference evidence="6 7" key="1">
    <citation type="submission" date="2016-08" db="EMBL/GenBank/DDBJ databases">
        <title>Complete genome sequence of Acinetobacter baylyi strain GFJ2.</title>
        <authorList>
            <person name="Tabata M."/>
            <person name="Kuboki S."/>
            <person name="Gibu N."/>
            <person name="Kinouchi Y."/>
            <person name="Vangnai A."/>
            <person name="Kasai D."/>
            <person name="Fukuda M."/>
        </authorList>
    </citation>
    <scope>NUCLEOTIDE SEQUENCE [LARGE SCALE GENOMIC DNA]</scope>
    <source>
        <strain evidence="6 7">GFJ2</strain>
    </source>
</reference>
<dbReference type="InterPro" id="IPR029016">
    <property type="entry name" value="GAF-like_dom_sf"/>
</dbReference>
<dbReference type="AlphaFoldDB" id="A0A1P8EGN5"/>
<organism evidence="6 7">
    <name type="scientific">Acinetobacter soli</name>
    <dbReference type="NCBI Taxonomy" id="487316"/>
    <lineage>
        <taxon>Bacteria</taxon>
        <taxon>Pseudomonadati</taxon>
        <taxon>Pseudomonadota</taxon>
        <taxon>Gammaproteobacteria</taxon>
        <taxon>Moraxellales</taxon>
        <taxon>Moraxellaceae</taxon>
        <taxon>Acinetobacter</taxon>
    </lineage>
</organism>
<dbReference type="GO" id="GO:0046278">
    <property type="term" value="P:3,4-dihydroxybenzoate metabolic process"/>
    <property type="evidence" value="ECO:0007669"/>
    <property type="project" value="InterPro"/>
</dbReference>
<dbReference type="SMART" id="SM00346">
    <property type="entry name" value="HTH_ICLR"/>
    <property type="match status" value="1"/>
</dbReference>
<dbReference type="GO" id="GO:0045893">
    <property type="term" value="P:positive regulation of DNA-templated transcription"/>
    <property type="evidence" value="ECO:0007669"/>
    <property type="project" value="InterPro"/>
</dbReference>
<dbReference type="InterPro" id="IPR050707">
    <property type="entry name" value="HTH_MetabolicPath_Reg"/>
</dbReference>
<evidence type="ECO:0000256" key="3">
    <source>
        <dbReference type="ARBA" id="ARBA00023163"/>
    </source>
</evidence>
<dbReference type="NCBIfam" id="TIGR02431">
    <property type="entry name" value="pcaR_pcaU"/>
    <property type="match status" value="1"/>
</dbReference>
<dbReference type="EMBL" id="CP016896">
    <property type="protein sequence ID" value="APV35370.1"/>
    <property type="molecule type" value="Genomic_DNA"/>
</dbReference>
<dbReference type="InterPro" id="IPR005471">
    <property type="entry name" value="Tscrpt_reg_IclR_N"/>
</dbReference>
<evidence type="ECO:0000313" key="6">
    <source>
        <dbReference type="EMBL" id="APV35370.1"/>
    </source>
</evidence>
<dbReference type="RefSeq" id="WP_076032428.1">
    <property type="nucleotide sequence ID" value="NZ_CP016896.1"/>
</dbReference>
<dbReference type="Proteomes" id="UP000185674">
    <property type="component" value="Chromosome"/>
</dbReference>
<protein>
    <submittedName>
        <fullName evidence="6">IclR family transcriptional regulator</fullName>
    </submittedName>
</protein>
<keyword evidence="1" id="KW-0805">Transcription regulation</keyword>
<gene>
    <name evidence="6" type="ORF">BEN76_04830</name>
</gene>
<dbReference type="SUPFAM" id="SSF46785">
    <property type="entry name" value="Winged helix' DNA-binding domain"/>
    <property type="match status" value="1"/>
</dbReference>
<sequence length="271" mass="30792">MEQHQQYLAHPHSSEEIRTEDYIAGLAKGLALLEAFGIDRQRLNVTQVAERTGISRTAARRYLKTLKFLGYLDTDEHYFWLTHRVLRFSSSYLSSAHLPKVAQSFLNLLCAQTSLTFSIVVLDEHEVVPVARSYLPQQDNLRVSPYGMHLGNRLPAHATSTGKVLLSVLDREVQIEWIEKYGLKRLTPYTITDEHTFLETLDAVRQSDYCLSTEEHELGVIAIAVPVLNAHGHTVAALNCMSQTNRVQPQYLIDQVLPLLRNTANELRNMI</sequence>
<dbReference type="STRING" id="487316.BEN76_04830"/>
<dbReference type="InterPro" id="IPR036388">
    <property type="entry name" value="WH-like_DNA-bd_sf"/>
</dbReference>
<keyword evidence="3" id="KW-0804">Transcription</keyword>
<name>A0A1P8EGN5_9GAMM</name>
<evidence type="ECO:0000259" key="5">
    <source>
        <dbReference type="PROSITE" id="PS51078"/>
    </source>
</evidence>
<feature type="domain" description="IclR-ED" evidence="5">
    <location>
        <begin position="84"/>
        <end position="271"/>
    </location>
</feature>
<dbReference type="InterPro" id="IPR036390">
    <property type="entry name" value="WH_DNA-bd_sf"/>
</dbReference>
<dbReference type="GO" id="GO:0003677">
    <property type="term" value="F:DNA binding"/>
    <property type="evidence" value="ECO:0007669"/>
    <property type="project" value="UniProtKB-KW"/>
</dbReference>
<dbReference type="PANTHER" id="PTHR30136">
    <property type="entry name" value="HELIX-TURN-HELIX TRANSCRIPTIONAL REGULATOR, ICLR FAMILY"/>
    <property type="match status" value="1"/>
</dbReference>
<feature type="domain" description="HTH iclR-type" evidence="4">
    <location>
        <begin position="23"/>
        <end position="83"/>
    </location>
</feature>